<dbReference type="PANTHER" id="PTHR28058">
    <property type="entry name" value="37S RIBOSOMAL PROTEIN MRP51, MITOCHONDRIAL"/>
    <property type="match status" value="1"/>
</dbReference>
<evidence type="ECO:0000313" key="2">
    <source>
        <dbReference type="Proteomes" id="UP000016088"/>
    </source>
</evidence>
<dbReference type="InterPro" id="IPR016712">
    <property type="entry name" value="Rbsml_bS1m-like"/>
</dbReference>
<protein>
    <submittedName>
        <fullName evidence="1">Ribosomal protein subunit L51-b</fullName>
    </submittedName>
</protein>
<evidence type="ECO:0000313" key="1">
    <source>
        <dbReference type="EMBL" id="EPX73789.1"/>
    </source>
</evidence>
<dbReference type="GO" id="GO:0005763">
    <property type="term" value="C:mitochondrial small ribosomal subunit"/>
    <property type="evidence" value="ECO:0007669"/>
    <property type="project" value="EnsemblFungi"/>
</dbReference>
<dbReference type="HOGENOM" id="CLU_973729_0_0_1"/>
<dbReference type="Pfam" id="PF11709">
    <property type="entry name" value="Mit_ribos_Mrp51"/>
    <property type="match status" value="1"/>
</dbReference>
<keyword evidence="1" id="KW-0689">Ribosomal protein</keyword>
<dbReference type="eggNOG" id="ENOG502SBK0">
    <property type="taxonomic scope" value="Eukaryota"/>
</dbReference>
<reference evidence="1 2" key="1">
    <citation type="journal article" date="2011" name="Science">
        <title>Comparative functional genomics of the fission yeasts.</title>
        <authorList>
            <person name="Rhind N."/>
            <person name="Chen Z."/>
            <person name="Yassour M."/>
            <person name="Thompson D.A."/>
            <person name="Haas B.J."/>
            <person name="Habib N."/>
            <person name="Wapinski I."/>
            <person name="Roy S."/>
            <person name="Lin M.F."/>
            <person name="Heiman D.I."/>
            <person name="Young S.K."/>
            <person name="Furuya K."/>
            <person name="Guo Y."/>
            <person name="Pidoux A."/>
            <person name="Chen H.M."/>
            <person name="Robbertse B."/>
            <person name="Goldberg J.M."/>
            <person name="Aoki K."/>
            <person name="Bayne E.H."/>
            <person name="Berlin A.M."/>
            <person name="Desjardins C.A."/>
            <person name="Dobbs E."/>
            <person name="Dukaj L."/>
            <person name="Fan L."/>
            <person name="FitzGerald M.G."/>
            <person name="French C."/>
            <person name="Gujja S."/>
            <person name="Hansen K."/>
            <person name="Keifenheim D."/>
            <person name="Levin J.Z."/>
            <person name="Mosher R.A."/>
            <person name="Mueller C.A."/>
            <person name="Pfiffner J."/>
            <person name="Priest M."/>
            <person name="Russ C."/>
            <person name="Smialowska A."/>
            <person name="Swoboda P."/>
            <person name="Sykes S.M."/>
            <person name="Vaughn M."/>
            <person name="Vengrova S."/>
            <person name="Yoder R."/>
            <person name="Zeng Q."/>
            <person name="Allshire R."/>
            <person name="Baulcombe D."/>
            <person name="Birren B.W."/>
            <person name="Brown W."/>
            <person name="Ekwall K."/>
            <person name="Kellis M."/>
            <person name="Leatherwood J."/>
            <person name="Levin H."/>
            <person name="Margalit H."/>
            <person name="Martienssen R."/>
            <person name="Nieduszynski C.A."/>
            <person name="Spatafora J.W."/>
            <person name="Friedman N."/>
            <person name="Dalgaard J.Z."/>
            <person name="Baumann P."/>
            <person name="Niki H."/>
            <person name="Regev A."/>
            <person name="Nusbaum C."/>
        </authorList>
    </citation>
    <scope>NUCLEOTIDE SEQUENCE [LARGE SCALE GENOMIC DNA]</scope>
    <source>
        <strain evidence="2">yFS286</strain>
    </source>
</reference>
<dbReference type="GO" id="GO:0070124">
    <property type="term" value="P:mitochondrial translational initiation"/>
    <property type="evidence" value="ECO:0007669"/>
    <property type="project" value="EnsemblFungi"/>
</dbReference>
<dbReference type="RefSeq" id="XP_013016951.1">
    <property type="nucleotide sequence ID" value="XM_013161497.1"/>
</dbReference>
<dbReference type="Proteomes" id="UP000016088">
    <property type="component" value="Unassembled WGS sequence"/>
</dbReference>
<dbReference type="GO" id="GO:0003735">
    <property type="term" value="F:structural constituent of ribosome"/>
    <property type="evidence" value="ECO:0007669"/>
    <property type="project" value="TreeGrafter"/>
</dbReference>
<keyword evidence="1" id="KW-0687">Ribonucleoprotein</keyword>
<name>S9RIF0_SCHOY</name>
<dbReference type="VEuPathDB" id="FungiDB:SOCG_03007"/>
<dbReference type="OrthoDB" id="2735536at2759"/>
<dbReference type="AlphaFoldDB" id="S9RIF0"/>
<keyword evidence="2" id="KW-1185">Reference proteome</keyword>
<accession>S9RIF0</accession>
<organism evidence="1 2">
    <name type="scientific">Schizosaccharomyces octosporus (strain yFS286)</name>
    <name type="common">Fission yeast</name>
    <name type="synonym">Octosporomyces octosporus</name>
    <dbReference type="NCBI Taxonomy" id="483514"/>
    <lineage>
        <taxon>Eukaryota</taxon>
        <taxon>Fungi</taxon>
        <taxon>Dikarya</taxon>
        <taxon>Ascomycota</taxon>
        <taxon>Taphrinomycotina</taxon>
        <taxon>Schizosaccharomycetes</taxon>
        <taxon>Schizosaccharomycetales</taxon>
        <taxon>Schizosaccharomycetaceae</taxon>
        <taxon>Schizosaccharomyces</taxon>
    </lineage>
</organism>
<dbReference type="PANTHER" id="PTHR28058:SF1">
    <property type="entry name" value="SMALL RIBOSOMAL SUBUNIT PROTEIN BS1M"/>
    <property type="match status" value="1"/>
</dbReference>
<sequence>MSFAYLLRNSRAASLTKCFQESNTSTANSLFPLQQSLTTKQADGARGDWGCKRNLPKVKTRYISINELDSVYNQMDFKSSARFVRLLRNWFDAGFVRDPAEQAIAEELAKDSKTIEPKNRNRFSSHTQKSIDFTPIENPNFRKFNVAGGMQYSNVPLITSHVTPNYESDSGYHHRRLTAHILNSDASTAHYGLSGLVLRLPKTRTVSRNRTFPLFSREYRISYTMYKNGQLRVAPYSGPYLGGQGVFALEPDELNSFFYKDLKAVAEEPVMTGSTEYTRKNLAVNLDVEDASDPSPKTSS</sequence>
<proteinExistence type="predicted"/>
<gene>
    <name evidence="1" type="ORF">SOCG_03007</name>
</gene>
<dbReference type="EMBL" id="KE503206">
    <property type="protein sequence ID" value="EPX73789.1"/>
    <property type="molecule type" value="Genomic_DNA"/>
</dbReference>
<dbReference type="GeneID" id="25031981"/>
<dbReference type="OMA" id="GCKRNLP"/>